<keyword evidence="2" id="KW-1185">Reference proteome</keyword>
<protein>
    <submittedName>
        <fullName evidence="1">Uncharacterized protein</fullName>
    </submittedName>
</protein>
<organism evidence="1 2">
    <name type="scientific">Paracoccus benzoatiresistens</name>
    <dbReference type="NCBI Taxonomy" id="2997341"/>
    <lineage>
        <taxon>Bacteria</taxon>
        <taxon>Pseudomonadati</taxon>
        <taxon>Pseudomonadota</taxon>
        <taxon>Alphaproteobacteria</taxon>
        <taxon>Rhodobacterales</taxon>
        <taxon>Paracoccaceae</taxon>
        <taxon>Paracoccus</taxon>
    </lineage>
</organism>
<sequence>MRAATARQDVSIDGREGCVYEWNTGTMSVVFPPEGWSFDPTRSKRIAAPYKSAVDIDG</sequence>
<dbReference type="RefSeq" id="WP_268942997.1">
    <property type="nucleotide sequence ID" value="NZ_JAPTYD010000025.1"/>
</dbReference>
<proteinExistence type="predicted"/>
<gene>
    <name evidence="1" type="ORF">OU682_15110</name>
</gene>
<name>A0ABT4J9E3_9RHOB</name>
<comment type="caution">
    <text evidence="1">The sequence shown here is derived from an EMBL/GenBank/DDBJ whole genome shotgun (WGS) entry which is preliminary data.</text>
</comment>
<dbReference type="Proteomes" id="UP001149822">
    <property type="component" value="Unassembled WGS sequence"/>
</dbReference>
<evidence type="ECO:0000313" key="1">
    <source>
        <dbReference type="EMBL" id="MCZ0962948.1"/>
    </source>
</evidence>
<dbReference type="EMBL" id="JAPTYD010000025">
    <property type="protein sequence ID" value="MCZ0962948.1"/>
    <property type="molecule type" value="Genomic_DNA"/>
</dbReference>
<accession>A0ABT4J9E3</accession>
<reference evidence="1" key="1">
    <citation type="submission" date="2022-12" db="EMBL/GenBank/DDBJ databases">
        <title>Paracoccus sp. EF6 isolated from a lake water.</title>
        <authorList>
            <person name="Liu H."/>
        </authorList>
    </citation>
    <scope>NUCLEOTIDE SEQUENCE</scope>
    <source>
        <strain evidence="1">EF6</strain>
    </source>
</reference>
<evidence type="ECO:0000313" key="2">
    <source>
        <dbReference type="Proteomes" id="UP001149822"/>
    </source>
</evidence>